<proteinExistence type="predicted"/>
<keyword evidence="3" id="KW-1185">Reference proteome</keyword>
<dbReference type="EMBL" id="SORE01000012">
    <property type="protein sequence ID" value="TDY47653.1"/>
    <property type="molecule type" value="Genomic_DNA"/>
</dbReference>
<evidence type="ECO:0000256" key="1">
    <source>
        <dbReference type="SAM" id="MobiDB-lite"/>
    </source>
</evidence>
<sequence length="459" mass="50049">MTTSALNPSVAARAAAHTNTEPHIPVVATRTGARDGRRPPDYRRRPHPQHKQSPSAALPTSTQLTNRGALPPAAPTPPTIAAGPLESTPDERSATDTELTSLLARHDKDASGDNANATLDAVNAQLHARLADVSMAGYPDDVRRFEQDEQRDLGKLAQLSTDDAAAYRDGININAGNVGSTPNAWLRGLYEHDEDGLRAEIDTVHLEAETDPRERAQAVFNAPFDHEKLLAPQEQRSLAALGELRQQFRAASTVADRDKIFSDACALKQSLQNRISDVIIDAIHAQKKAEAANENDVMQAFEGARSLSGPGATSGARLAYFASRIAADAAHARAFTELRNVTPERLAQLDKDDPERYRQLAALAPERLAQLTQWENELAAQDSDAARRLPEVTLDPPKNLSDVRFYTPAPGPDYGENLRNLYGDALRSIVAAEKRISISHERPSSPVRQNYIKLHQPES</sequence>
<feature type="region of interest" description="Disordered" evidence="1">
    <location>
        <begin position="440"/>
        <end position="459"/>
    </location>
</feature>
<gene>
    <name evidence="2" type="ORF">BX592_11238</name>
</gene>
<name>A0A4R8LQ70_9BURK</name>
<feature type="compositionally biased region" description="Polar residues" evidence="1">
    <location>
        <begin position="51"/>
        <end position="66"/>
    </location>
</feature>
<dbReference type="AlphaFoldDB" id="A0A4R8LQ70"/>
<feature type="compositionally biased region" description="Basic and acidic residues" evidence="1">
    <location>
        <begin position="32"/>
        <end position="43"/>
    </location>
</feature>
<dbReference type="Proteomes" id="UP000295509">
    <property type="component" value="Unassembled WGS sequence"/>
</dbReference>
<comment type="caution">
    <text evidence="2">The sequence shown here is derived from an EMBL/GenBank/DDBJ whole genome shotgun (WGS) entry which is preliminary data.</text>
</comment>
<feature type="region of interest" description="Disordered" evidence="1">
    <location>
        <begin position="1"/>
        <end position="98"/>
    </location>
</feature>
<organism evidence="2 3">
    <name type="scientific">Paraburkholderia rhizosphaerae</name>
    <dbReference type="NCBI Taxonomy" id="480658"/>
    <lineage>
        <taxon>Bacteria</taxon>
        <taxon>Pseudomonadati</taxon>
        <taxon>Pseudomonadota</taxon>
        <taxon>Betaproteobacteria</taxon>
        <taxon>Burkholderiales</taxon>
        <taxon>Burkholderiaceae</taxon>
        <taxon>Paraburkholderia</taxon>
    </lineage>
</organism>
<evidence type="ECO:0000313" key="3">
    <source>
        <dbReference type="Proteomes" id="UP000295509"/>
    </source>
</evidence>
<protein>
    <submittedName>
        <fullName evidence="2">Uncharacterized protein</fullName>
    </submittedName>
</protein>
<accession>A0A4R8LQ70</accession>
<reference evidence="2 3" key="1">
    <citation type="submission" date="2019-03" db="EMBL/GenBank/DDBJ databases">
        <title>Genomic Encyclopedia of Type Strains, Phase III (KMG-III): the genomes of soil and plant-associated and newly described type strains.</title>
        <authorList>
            <person name="Whitman W."/>
        </authorList>
    </citation>
    <scope>NUCLEOTIDE SEQUENCE [LARGE SCALE GENOMIC DNA]</scope>
    <source>
        <strain evidence="2 3">LMG 29544</strain>
    </source>
</reference>
<evidence type="ECO:0000313" key="2">
    <source>
        <dbReference type="EMBL" id="TDY47653.1"/>
    </source>
</evidence>